<feature type="transmembrane region" description="Helical" evidence="8">
    <location>
        <begin position="193"/>
        <end position="213"/>
    </location>
</feature>
<proteinExistence type="inferred from homology"/>
<dbReference type="PRINTS" id="PR01806">
    <property type="entry name" value="VIRFACTRMVIN"/>
</dbReference>
<feature type="transmembrane region" description="Helical" evidence="8">
    <location>
        <begin position="100"/>
        <end position="123"/>
    </location>
</feature>
<comment type="function">
    <text evidence="8 9">Involved in peptidoglycan biosynthesis. Transports lipid-linked peptidoglycan precursors from the inner to the outer leaflet of the cytoplasmic membrane.</text>
</comment>
<evidence type="ECO:0000313" key="11">
    <source>
        <dbReference type="Proteomes" id="UP000228921"/>
    </source>
</evidence>
<evidence type="ECO:0000256" key="6">
    <source>
        <dbReference type="ARBA" id="ARBA00022989"/>
    </source>
</evidence>
<dbReference type="Proteomes" id="UP000228921">
    <property type="component" value="Unassembled WGS sequence"/>
</dbReference>
<feature type="transmembrane region" description="Helical" evidence="8">
    <location>
        <begin position="16"/>
        <end position="35"/>
    </location>
</feature>
<keyword evidence="8 9" id="KW-0961">Cell wall biogenesis/degradation</keyword>
<dbReference type="InterPro" id="IPR004268">
    <property type="entry name" value="MurJ"/>
</dbReference>
<evidence type="ECO:0000256" key="1">
    <source>
        <dbReference type="ARBA" id="ARBA00004651"/>
    </source>
</evidence>
<evidence type="ECO:0000256" key="7">
    <source>
        <dbReference type="ARBA" id="ARBA00023136"/>
    </source>
</evidence>
<feature type="transmembrane region" description="Helical" evidence="8">
    <location>
        <begin position="265"/>
        <end position="287"/>
    </location>
</feature>
<evidence type="ECO:0000256" key="4">
    <source>
        <dbReference type="ARBA" id="ARBA00022960"/>
    </source>
</evidence>
<dbReference type="HAMAP" id="MF_02078">
    <property type="entry name" value="MurJ_MviN"/>
    <property type="match status" value="1"/>
</dbReference>
<accession>A0A2M8P435</accession>
<feature type="transmembrane region" description="Helical" evidence="8">
    <location>
        <begin position="415"/>
        <end position="434"/>
    </location>
</feature>
<dbReference type="GO" id="GO:0015648">
    <property type="term" value="F:lipid-linked peptidoglycan transporter activity"/>
    <property type="evidence" value="ECO:0007669"/>
    <property type="project" value="UniProtKB-UniRule"/>
</dbReference>
<feature type="transmembrane region" description="Helical" evidence="8">
    <location>
        <begin position="342"/>
        <end position="362"/>
    </location>
</feature>
<feature type="transmembrane region" description="Helical" evidence="8">
    <location>
        <begin position="382"/>
        <end position="403"/>
    </location>
</feature>
<dbReference type="CDD" id="cd13123">
    <property type="entry name" value="MATE_MurJ_like"/>
    <property type="match status" value="1"/>
</dbReference>
<evidence type="ECO:0000313" key="10">
    <source>
        <dbReference type="EMBL" id="PJF32310.1"/>
    </source>
</evidence>
<dbReference type="UniPathway" id="UPA00219"/>
<keyword evidence="4 8" id="KW-0133">Cell shape</keyword>
<dbReference type="EMBL" id="PGTK01000001">
    <property type="protein sequence ID" value="PJF32310.1"/>
    <property type="molecule type" value="Genomic_DNA"/>
</dbReference>
<comment type="subcellular location">
    <subcellularLocation>
        <location evidence="1 8">Cell membrane</location>
        <topology evidence="1 8">Multi-pass membrane protein</topology>
    </subcellularLocation>
</comment>
<dbReference type="InterPro" id="IPR051050">
    <property type="entry name" value="Lipid_II_flippase_MurJ/MviN"/>
</dbReference>
<comment type="caution">
    <text evidence="10">The sequence shown here is derived from an EMBL/GenBank/DDBJ whole genome shotgun (WGS) entry which is preliminary data.</text>
</comment>
<dbReference type="AlphaFoldDB" id="A0A2M8P435"/>
<dbReference type="NCBIfam" id="TIGR01695">
    <property type="entry name" value="murJ_mviN"/>
    <property type="match status" value="1"/>
</dbReference>
<feature type="transmembrane region" description="Helical" evidence="8">
    <location>
        <begin position="440"/>
        <end position="461"/>
    </location>
</feature>
<feature type="transmembrane region" description="Helical" evidence="8">
    <location>
        <begin position="164"/>
        <end position="186"/>
    </location>
</feature>
<feature type="transmembrane region" description="Helical" evidence="8">
    <location>
        <begin position="219"/>
        <end position="244"/>
    </location>
</feature>
<dbReference type="PANTHER" id="PTHR47019:SF1">
    <property type="entry name" value="LIPID II FLIPPASE MURJ"/>
    <property type="match status" value="1"/>
</dbReference>
<gene>
    <name evidence="10" type="primary">mviN</name>
    <name evidence="8" type="synonym">murJ</name>
    <name evidence="10" type="ORF">CUN51_01390</name>
</gene>
<dbReference type="GO" id="GO:0034204">
    <property type="term" value="P:lipid translocation"/>
    <property type="evidence" value="ECO:0007669"/>
    <property type="project" value="TreeGrafter"/>
</dbReference>
<protein>
    <recommendedName>
        <fullName evidence="8">Probable lipid II flippase MurJ</fullName>
    </recommendedName>
</protein>
<organism evidence="10 11">
    <name type="scientific">Candidatus Thermofonsia Clade 1 bacterium</name>
    <dbReference type="NCBI Taxonomy" id="2364210"/>
    <lineage>
        <taxon>Bacteria</taxon>
        <taxon>Bacillati</taxon>
        <taxon>Chloroflexota</taxon>
        <taxon>Candidatus Thermofontia</taxon>
        <taxon>Candidatus Thermofonsia Clade 1</taxon>
    </lineage>
</organism>
<feature type="transmembrane region" description="Helical" evidence="8">
    <location>
        <begin position="307"/>
        <end position="330"/>
    </location>
</feature>
<evidence type="ECO:0000256" key="8">
    <source>
        <dbReference type="HAMAP-Rule" id="MF_02078"/>
    </source>
</evidence>
<dbReference type="GO" id="GO:0009252">
    <property type="term" value="P:peptidoglycan biosynthetic process"/>
    <property type="evidence" value="ECO:0007669"/>
    <property type="project" value="UniProtKB-UniRule"/>
</dbReference>
<dbReference type="Pfam" id="PF03023">
    <property type="entry name" value="MurJ"/>
    <property type="match status" value="1"/>
</dbReference>
<evidence type="ECO:0000256" key="9">
    <source>
        <dbReference type="PIRNR" id="PIRNR002869"/>
    </source>
</evidence>
<keyword evidence="8 9" id="KW-0813">Transport</keyword>
<keyword evidence="6 8" id="KW-1133">Transmembrane helix</keyword>
<dbReference type="GO" id="GO:0005886">
    <property type="term" value="C:plasma membrane"/>
    <property type="evidence" value="ECO:0007669"/>
    <property type="project" value="UniProtKB-SubCell"/>
</dbReference>
<dbReference type="GO" id="GO:0071555">
    <property type="term" value="P:cell wall organization"/>
    <property type="evidence" value="ECO:0007669"/>
    <property type="project" value="UniProtKB-UniRule"/>
</dbReference>
<reference evidence="10 11" key="1">
    <citation type="submission" date="2017-11" db="EMBL/GenBank/DDBJ databases">
        <title>Evolution of Phototrophy in the Chloroflexi Phylum Driven by Horizontal Gene Transfer.</title>
        <authorList>
            <person name="Ward L.M."/>
            <person name="Hemp J."/>
            <person name="Shih P.M."/>
            <person name="Mcglynn S.E."/>
            <person name="Fischer W."/>
        </authorList>
    </citation>
    <scope>NUCLEOTIDE SEQUENCE [LARGE SCALE GENOMIC DNA]</scope>
    <source>
        <strain evidence="10">CP2_2F</strain>
    </source>
</reference>
<evidence type="ECO:0000256" key="5">
    <source>
        <dbReference type="ARBA" id="ARBA00022984"/>
    </source>
</evidence>
<evidence type="ECO:0000256" key="3">
    <source>
        <dbReference type="ARBA" id="ARBA00022692"/>
    </source>
</evidence>
<sequence>MGMSTQGVRPPSAGKIARSAVIVIGIMGFGKLFSLSEKWIGLDRFGVGVDWDTFAAANQLPEQLYNLIGGGALAFAFIPIFSGILARGDRDQAWKLASNVLNTIFLAAFLLSTITFLFAPQIISTLIAPGFAKPFLPVRVLQQPFSGDLFLYLARPDLVMQTAYLMRILLLSLMIFSVSGLCSGILHTHQHFVAPALAPIMYDVGNLLGVAFLARFFGIYGAAIGAVIGAALHLSIQLVALVRVRARWLPYLNWRNPELRQVIRLMIPRAISLGLANLDLLIAYNIASTLGSGSVAAFNRGWTLMQLPQTLIGTAMGIVIFPTLAVLSANGDLSGKRSAMSGALRFVLIASIPAALMMVVAGRPLVAILEGGAFDPASADRVFAVLQMFALGILTWNLLEIVARSFYADKDMITPLISAVIETVVFISLALMLTQTLQTAGLALANSIAVGVQVTFLAVILRRRWQGLDAGALFRSVFKACIGAAAMVVAMLAIAPFVENLVLPLDRRLLLLVQAGLQIGVGGVVYLGVMVLLRTEEVLQLPRLILARRQMQTVGD</sequence>
<comment type="pathway">
    <text evidence="8">Cell wall biogenesis; peptidoglycan biosynthesis.</text>
</comment>
<feature type="transmembrane region" description="Helical" evidence="8">
    <location>
        <begin position="64"/>
        <end position="88"/>
    </location>
</feature>
<comment type="similarity">
    <text evidence="8 9">Belongs to the MurJ/MviN family.</text>
</comment>
<dbReference type="GO" id="GO:0008360">
    <property type="term" value="P:regulation of cell shape"/>
    <property type="evidence" value="ECO:0007669"/>
    <property type="project" value="UniProtKB-UniRule"/>
</dbReference>
<name>A0A2M8P435_9CHLR</name>
<feature type="transmembrane region" description="Helical" evidence="8">
    <location>
        <begin position="473"/>
        <end position="497"/>
    </location>
</feature>
<keyword evidence="2 8" id="KW-1003">Cell membrane</keyword>
<keyword evidence="7 8" id="KW-0472">Membrane</keyword>
<dbReference type="PANTHER" id="PTHR47019">
    <property type="entry name" value="LIPID II FLIPPASE MURJ"/>
    <property type="match status" value="1"/>
</dbReference>
<keyword evidence="5 8" id="KW-0573">Peptidoglycan synthesis</keyword>
<keyword evidence="3 8" id="KW-0812">Transmembrane</keyword>
<feature type="transmembrane region" description="Helical" evidence="8">
    <location>
        <begin position="509"/>
        <end position="533"/>
    </location>
</feature>
<evidence type="ECO:0000256" key="2">
    <source>
        <dbReference type="ARBA" id="ARBA00022475"/>
    </source>
</evidence>
<dbReference type="PIRSF" id="PIRSF002869">
    <property type="entry name" value="MviN"/>
    <property type="match status" value="1"/>
</dbReference>